<evidence type="ECO:0000256" key="6">
    <source>
        <dbReference type="SAM" id="Phobius"/>
    </source>
</evidence>
<organism evidence="8 9">
    <name type="scientific">Thermomonospora cellulosilytica</name>
    <dbReference type="NCBI Taxonomy" id="1411118"/>
    <lineage>
        <taxon>Bacteria</taxon>
        <taxon>Bacillati</taxon>
        <taxon>Actinomycetota</taxon>
        <taxon>Actinomycetes</taxon>
        <taxon>Streptosporangiales</taxon>
        <taxon>Thermomonosporaceae</taxon>
        <taxon>Thermomonospora</taxon>
    </lineage>
</organism>
<proteinExistence type="predicted"/>
<feature type="transmembrane region" description="Helical" evidence="6">
    <location>
        <begin position="37"/>
        <end position="55"/>
    </location>
</feature>
<gene>
    <name evidence="8" type="ORF">HNR21_000031</name>
</gene>
<sequence>MRTLRIAAAVEAASLAVLLANLLTAHAEAIASLVGPLHGTAYLTVIAATWLIPAGTPARRRAVIPGIGGLLALRRLPADPE</sequence>
<evidence type="ECO:0000256" key="1">
    <source>
        <dbReference type="ARBA" id="ARBA00004651"/>
    </source>
</evidence>
<dbReference type="Proteomes" id="UP000539313">
    <property type="component" value="Unassembled WGS sequence"/>
</dbReference>
<reference evidence="8 9" key="1">
    <citation type="submission" date="2020-08" db="EMBL/GenBank/DDBJ databases">
        <title>Sequencing the genomes of 1000 actinobacteria strains.</title>
        <authorList>
            <person name="Klenk H.-P."/>
        </authorList>
    </citation>
    <scope>NUCLEOTIDE SEQUENCE [LARGE SCALE GENOMIC DNA]</scope>
    <source>
        <strain evidence="8 9">DSM 45823</strain>
    </source>
</reference>
<keyword evidence="5 6" id="KW-0472">Membrane</keyword>
<name>A0A7W3MSP2_9ACTN</name>
<dbReference type="EMBL" id="JACJII010000001">
    <property type="protein sequence ID" value="MBA9001149.1"/>
    <property type="molecule type" value="Genomic_DNA"/>
</dbReference>
<comment type="caution">
    <text evidence="8">The sequence shown here is derived from an EMBL/GenBank/DDBJ whole genome shotgun (WGS) entry which is preliminary data.</text>
</comment>
<comment type="subcellular location">
    <subcellularLocation>
        <location evidence="1">Cell membrane</location>
        <topology evidence="1">Multi-pass membrane protein</topology>
    </subcellularLocation>
</comment>
<evidence type="ECO:0000256" key="5">
    <source>
        <dbReference type="ARBA" id="ARBA00023136"/>
    </source>
</evidence>
<keyword evidence="9" id="KW-1185">Reference proteome</keyword>
<keyword evidence="2" id="KW-1003">Cell membrane</keyword>
<dbReference type="AlphaFoldDB" id="A0A7W3MSP2"/>
<evidence type="ECO:0000256" key="2">
    <source>
        <dbReference type="ARBA" id="ARBA00022475"/>
    </source>
</evidence>
<dbReference type="InterPro" id="IPR023845">
    <property type="entry name" value="DUF3817_TM"/>
</dbReference>
<evidence type="ECO:0000313" key="8">
    <source>
        <dbReference type="EMBL" id="MBA9001149.1"/>
    </source>
</evidence>
<evidence type="ECO:0000259" key="7">
    <source>
        <dbReference type="Pfam" id="PF12823"/>
    </source>
</evidence>
<feature type="domain" description="DUF3817" evidence="7">
    <location>
        <begin position="2"/>
        <end position="50"/>
    </location>
</feature>
<keyword evidence="3 6" id="KW-0812">Transmembrane</keyword>
<keyword evidence="4 6" id="KW-1133">Transmembrane helix</keyword>
<dbReference type="RefSeq" id="WP_182703576.1">
    <property type="nucleotide sequence ID" value="NZ_JACJII010000001.1"/>
</dbReference>
<dbReference type="GO" id="GO:0005886">
    <property type="term" value="C:plasma membrane"/>
    <property type="evidence" value="ECO:0007669"/>
    <property type="project" value="UniProtKB-SubCell"/>
</dbReference>
<evidence type="ECO:0000313" key="9">
    <source>
        <dbReference type="Proteomes" id="UP000539313"/>
    </source>
</evidence>
<dbReference type="Pfam" id="PF12823">
    <property type="entry name" value="DUF3817"/>
    <property type="match status" value="1"/>
</dbReference>
<evidence type="ECO:0000256" key="3">
    <source>
        <dbReference type="ARBA" id="ARBA00022692"/>
    </source>
</evidence>
<protein>
    <submittedName>
        <fullName evidence="8">Citrate synthase</fullName>
    </submittedName>
</protein>
<evidence type="ECO:0000256" key="4">
    <source>
        <dbReference type="ARBA" id="ARBA00022989"/>
    </source>
</evidence>
<accession>A0A7W3MSP2</accession>